<dbReference type="EMBL" id="GGEC01004142">
    <property type="protein sequence ID" value="MBW84625.1"/>
    <property type="molecule type" value="Transcribed_RNA"/>
</dbReference>
<proteinExistence type="predicted"/>
<organism evidence="1">
    <name type="scientific">Rhizophora mucronata</name>
    <name type="common">Asiatic mangrove</name>
    <dbReference type="NCBI Taxonomy" id="61149"/>
    <lineage>
        <taxon>Eukaryota</taxon>
        <taxon>Viridiplantae</taxon>
        <taxon>Streptophyta</taxon>
        <taxon>Embryophyta</taxon>
        <taxon>Tracheophyta</taxon>
        <taxon>Spermatophyta</taxon>
        <taxon>Magnoliopsida</taxon>
        <taxon>eudicotyledons</taxon>
        <taxon>Gunneridae</taxon>
        <taxon>Pentapetalae</taxon>
        <taxon>rosids</taxon>
        <taxon>fabids</taxon>
        <taxon>Malpighiales</taxon>
        <taxon>Rhizophoraceae</taxon>
        <taxon>Rhizophora</taxon>
    </lineage>
</organism>
<accession>A0A2P2ITQ7</accession>
<reference evidence="1" key="1">
    <citation type="submission" date="2018-02" db="EMBL/GenBank/DDBJ databases">
        <title>Rhizophora mucronata_Transcriptome.</title>
        <authorList>
            <person name="Meera S.P."/>
            <person name="Sreeshan A."/>
            <person name="Augustine A."/>
        </authorList>
    </citation>
    <scope>NUCLEOTIDE SEQUENCE</scope>
    <source>
        <tissue evidence="1">Leaf</tissue>
    </source>
</reference>
<sequence>MLTFSLLVFLFAANLYVC</sequence>
<protein>
    <submittedName>
        <fullName evidence="1">Uncharacterized protein</fullName>
    </submittedName>
</protein>
<name>A0A2P2ITQ7_RHIMU</name>
<dbReference type="AlphaFoldDB" id="A0A2P2ITQ7"/>
<evidence type="ECO:0000313" key="1">
    <source>
        <dbReference type="EMBL" id="MBW84625.1"/>
    </source>
</evidence>